<dbReference type="PROSITE" id="PS00122">
    <property type="entry name" value="CARBOXYLESTERASE_B_1"/>
    <property type="match status" value="1"/>
</dbReference>
<comment type="caution">
    <text evidence="5">The sequence shown here is derived from an EMBL/GenBank/DDBJ whole genome shotgun (WGS) entry which is preliminary data.</text>
</comment>
<dbReference type="SUPFAM" id="SSF53474">
    <property type="entry name" value="alpha/beta-Hydrolases"/>
    <property type="match status" value="1"/>
</dbReference>
<keyword evidence="6" id="KW-1185">Reference proteome</keyword>
<gene>
    <name evidence="5" type="ORF">NLI96_g2463</name>
</gene>
<evidence type="ECO:0000313" key="5">
    <source>
        <dbReference type="EMBL" id="KAJ3488986.1"/>
    </source>
</evidence>
<feature type="signal peptide" evidence="3">
    <location>
        <begin position="1"/>
        <end position="19"/>
    </location>
</feature>
<keyword evidence="3" id="KW-0732">Signal</keyword>
<evidence type="ECO:0000256" key="3">
    <source>
        <dbReference type="RuleBase" id="RU361235"/>
    </source>
</evidence>
<comment type="similarity">
    <text evidence="1 3">Belongs to the type-B carboxylesterase/lipase family.</text>
</comment>
<dbReference type="GO" id="GO:0016787">
    <property type="term" value="F:hydrolase activity"/>
    <property type="evidence" value="ECO:0007669"/>
    <property type="project" value="UniProtKB-KW"/>
</dbReference>
<dbReference type="EMBL" id="JANAWD010000055">
    <property type="protein sequence ID" value="KAJ3488986.1"/>
    <property type="molecule type" value="Genomic_DNA"/>
</dbReference>
<dbReference type="EC" id="3.1.1.-" evidence="3"/>
<dbReference type="Pfam" id="PF00135">
    <property type="entry name" value="COesterase"/>
    <property type="match status" value="1"/>
</dbReference>
<name>A0AAD5V8K6_9APHY</name>
<feature type="domain" description="Carboxylesterase type B" evidence="4">
    <location>
        <begin position="83"/>
        <end position="535"/>
    </location>
</feature>
<dbReference type="Proteomes" id="UP001212997">
    <property type="component" value="Unassembled WGS sequence"/>
</dbReference>
<sequence>MILFTAVLYSLLLFAPIHGFPLGRGRGILGNPPVFHPGLLCNLPIPVVQQLLCPRQSTPSLNVLTPLGIARGAADGSNAARFAVKYASASRWQPSSLVTTWQLPNGNTDPTKLPLSCPQTGVDGSTMSEDCLSMILYVPNSVHIGSNVPTLVWIHGGTFIFGSATGPGLDGANLAVATNSIVAVIQYRLGALGFLSPSGNTNLAVKDVVNSLKFLKTVLPAFGGDTSRVTVAGQSAGASMIRALLAAPSASSYFRSAIIQSDTMDYGILSTSSQQTLQNFYNTLLTCSSADTACLNGLSIDTILNSQNDFSNNAVNYDASAGVVEPIRPSRDALITSPLDSTAPFPQVSKPLLVTSVRNEAGFTIYGGFPDGLDSATYIGAVTGAFGNQSATLLLAQPSYAIPTQVEGGTQDLRPQLQQMGNDQVWRCPSWTFTRNWVNNGGTVFAGEFMVGATYPGNEQVPFCTQAGSVCHQDDIEIVFGTVPSPTAAQAALTTEVQARYSAFLRTGNPNVSGRPNWPAASGNNVNAIQLGASGMASIGACDPSFWGAAVPYDYQTFAN</sequence>
<proteinExistence type="inferred from homology"/>
<keyword evidence="2 3" id="KW-0378">Hydrolase</keyword>
<dbReference type="Gene3D" id="3.40.50.1820">
    <property type="entry name" value="alpha/beta hydrolase"/>
    <property type="match status" value="1"/>
</dbReference>
<dbReference type="PANTHER" id="PTHR45570:SF1">
    <property type="entry name" value="CARBOXYLIC ESTER HYDROLASE"/>
    <property type="match status" value="1"/>
</dbReference>
<evidence type="ECO:0000256" key="2">
    <source>
        <dbReference type="ARBA" id="ARBA00022801"/>
    </source>
</evidence>
<dbReference type="AlphaFoldDB" id="A0AAD5V8K6"/>
<organism evidence="5 6">
    <name type="scientific">Meripilus lineatus</name>
    <dbReference type="NCBI Taxonomy" id="2056292"/>
    <lineage>
        <taxon>Eukaryota</taxon>
        <taxon>Fungi</taxon>
        <taxon>Dikarya</taxon>
        <taxon>Basidiomycota</taxon>
        <taxon>Agaricomycotina</taxon>
        <taxon>Agaricomycetes</taxon>
        <taxon>Polyporales</taxon>
        <taxon>Meripilaceae</taxon>
        <taxon>Meripilus</taxon>
    </lineage>
</organism>
<dbReference type="InterPro" id="IPR029058">
    <property type="entry name" value="AB_hydrolase_fold"/>
</dbReference>
<dbReference type="InterPro" id="IPR019826">
    <property type="entry name" value="Carboxylesterase_B_AS"/>
</dbReference>
<dbReference type="PANTHER" id="PTHR45570">
    <property type="entry name" value="CARBOXYLIC ESTER HYDROLASE"/>
    <property type="match status" value="1"/>
</dbReference>
<evidence type="ECO:0000313" key="6">
    <source>
        <dbReference type="Proteomes" id="UP001212997"/>
    </source>
</evidence>
<feature type="chain" id="PRO_5041773236" description="Carboxylic ester hydrolase" evidence="3">
    <location>
        <begin position="20"/>
        <end position="560"/>
    </location>
</feature>
<protein>
    <recommendedName>
        <fullName evidence="3">Carboxylic ester hydrolase</fullName>
        <ecNumber evidence="3">3.1.1.-</ecNumber>
    </recommendedName>
</protein>
<reference evidence="5" key="1">
    <citation type="submission" date="2022-07" db="EMBL/GenBank/DDBJ databases">
        <title>Genome Sequence of Physisporinus lineatus.</title>
        <authorList>
            <person name="Buettner E."/>
        </authorList>
    </citation>
    <scope>NUCLEOTIDE SEQUENCE</scope>
    <source>
        <strain evidence="5">VT162</strain>
    </source>
</reference>
<evidence type="ECO:0000256" key="1">
    <source>
        <dbReference type="ARBA" id="ARBA00005964"/>
    </source>
</evidence>
<accession>A0AAD5V8K6</accession>
<dbReference type="InterPro" id="IPR002018">
    <property type="entry name" value="CarbesteraseB"/>
</dbReference>
<evidence type="ECO:0000259" key="4">
    <source>
        <dbReference type="Pfam" id="PF00135"/>
    </source>
</evidence>